<evidence type="ECO:0000256" key="5">
    <source>
        <dbReference type="ARBA" id="ARBA00022989"/>
    </source>
</evidence>
<keyword evidence="3" id="KW-0547">Nucleotide-binding</keyword>
<dbReference type="InterPro" id="IPR036640">
    <property type="entry name" value="ABC1_TM_sf"/>
</dbReference>
<evidence type="ECO:0000256" key="8">
    <source>
        <dbReference type="SAM" id="Phobius"/>
    </source>
</evidence>
<keyword evidence="2 8" id="KW-0812">Transmembrane</keyword>
<dbReference type="Gene3D" id="1.20.1560.10">
    <property type="entry name" value="ABC transporter type 1, transmembrane domain"/>
    <property type="match status" value="1"/>
</dbReference>
<dbReference type="HOGENOM" id="CLU_000604_95_6_10"/>
<dbReference type="NCBIfam" id="TIGR01842">
    <property type="entry name" value="type_I_sec_PrtD"/>
    <property type="match status" value="1"/>
</dbReference>
<dbReference type="PROSITE" id="PS50893">
    <property type="entry name" value="ABC_TRANSPORTER_2"/>
    <property type="match status" value="1"/>
</dbReference>
<evidence type="ECO:0000256" key="7">
    <source>
        <dbReference type="SAM" id="MobiDB-lite"/>
    </source>
</evidence>
<dbReference type="GO" id="GO:0030253">
    <property type="term" value="P:protein secretion by the type I secretion system"/>
    <property type="evidence" value="ECO:0007669"/>
    <property type="project" value="InterPro"/>
</dbReference>
<dbReference type="InterPro" id="IPR003439">
    <property type="entry name" value="ABC_transporter-like_ATP-bd"/>
</dbReference>
<dbReference type="eggNOG" id="COG4618">
    <property type="taxonomic scope" value="Bacteria"/>
</dbReference>
<gene>
    <name evidence="11" type="ordered locus">Cpar_0837</name>
</gene>
<evidence type="ECO:0000313" key="12">
    <source>
        <dbReference type="Proteomes" id="UP000008811"/>
    </source>
</evidence>
<dbReference type="PROSITE" id="PS50929">
    <property type="entry name" value="ABC_TM1F"/>
    <property type="match status" value="1"/>
</dbReference>
<feature type="region of interest" description="Disordered" evidence="7">
    <location>
        <begin position="559"/>
        <end position="589"/>
    </location>
</feature>
<feature type="transmembrane region" description="Helical" evidence="8">
    <location>
        <begin position="57"/>
        <end position="75"/>
    </location>
</feature>
<dbReference type="InterPro" id="IPR017871">
    <property type="entry name" value="ABC_transporter-like_CS"/>
</dbReference>
<comment type="subcellular location">
    <subcellularLocation>
        <location evidence="1">Cell membrane</location>
        <topology evidence="1">Multi-pass membrane protein</topology>
    </subcellularLocation>
</comment>
<evidence type="ECO:0000256" key="6">
    <source>
        <dbReference type="ARBA" id="ARBA00023136"/>
    </source>
</evidence>
<evidence type="ECO:0000256" key="3">
    <source>
        <dbReference type="ARBA" id="ARBA00022741"/>
    </source>
</evidence>
<dbReference type="InterPro" id="IPR003593">
    <property type="entry name" value="AAA+_ATPase"/>
</dbReference>
<evidence type="ECO:0000256" key="4">
    <source>
        <dbReference type="ARBA" id="ARBA00022840"/>
    </source>
</evidence>
<dbReference type="InterPro" id="IPR011527">
    <property type="entry name" value="ABC1_TM_dom"/>
</dbReference>
<sequence>MIQPEKKSEVREALFSLSPWVLRVLLFSIVTNILVLTPSGYMLEVYDRVVNSRNHQTLLMLTILVVGLYLMLEALEWVRSGIMQEAAFSFDRRMRRRAFDTAFAARLKNLPLGAASQVTADLKTVRDAISSHVILSFIDAPLALLVLIILFLMHPLLGWFSVIGAVVQVMIGFFNERRIREPLSKATRGSNASQIYAGSILRNAQVIRSMGMLGHLRERWLAKQREFIANQADASDTAGTNAALSKLLQSLLSSSLLGIGCWLTLEGNLGGSGMIVGSILGGKVLSPLVQIIANWRQVENAREAVVRLDGMLRSFPAPESAMALPAPKGALSVEGVIAGAPGSPAQILKGVGFRVAPGDSLAVVGPSASGKTTLARLLTGIWPPMTGKVRLDGSDIYAWNKEELGPHVGYMPQTVELFDGTIAENIARFGKPDVDKVQAACQMVGLDEFIASLPDGFDTRIGEDGAFLSGGQRQRVALARAVYGMPSFVVLDEPNSNLDTDGDAALIHTLQQLKKAGSTVIIMTHRMNILQVVGFMLVLVDGQIKHFGPKEQVLAALKGQQPSASQAAPKPQPQQPQGISLIPAPGGQA</sequence>
<dbReference type="STRING" id="517417.Cpar_0837"/>
<evidence type="ECO:0000256" key="2">
    <source>
        <dbReference type="ARBA" id="ARBA00022692"/>
    </source>
</evidence>
<dbReference type="Proteomes" id="UP000008811">
    <property type="component" value="Chromosome"/>
</dbReference>
<keyword evidence="5 8" id="KW-1133">Transmembrane helix</keyword>
<dbReference type="GO" id="GO:0034040">
    <property type="term" value="F:ATPase-coupled lipid transmembrane transporter activity"/>
    <property type="evidence" value="ECO:0007669"/>
    <property type="project" value="TreeGrafter"/>
</dbReference>
<feature type="transmembrane region" description="Helical" evidence="8">
    <location>
        <begin position="133"/>
        <end position="152"/>
    </location>
</feature>
<accession>B3QMV0</accession>
<dbReference type="PANTHER" id="PTHR24221:SF248">
    <property type="entry name" value="ABC TRANSPORTER TRANSMEMBRANE REGION"/>
    <property type="match status" value="1"/>
</dbReference>
<dbReference type="SMART" id="SM00382">
    <property type="entry name" value="AAA"/>
    <property type="match status" value="1"/>
</dbReference>
<dbReference type="InterPro" id="IPR010128">
    <property type="entry name" value="ATPase_T1SS_PrtD-like"/>
</dbReference>
<dbReference type="InterPro" id="IPR027417">
    <property type="entry name" value="P-loop_NTPase"/>
</dbReference>
<dbReference type="InterPro" id="IPR039421">
    <property type="entry name" value="Type_1_exporter"/>
</dbReference>
<keyword evidence="4" id="KW-0067">ATP-binding</keyword>
<name>B3QMV0_CHLP8</name>
<dbReference type="RefSeq" id="WP_012502086.1">
    <property type="nucleotide sequence ID" value="NC_011027.1"/>
</dbReference>
<evidence type="ECO:0000313" key="11">
    <source>
        <dbReference type="EMBL" id="ACF11253.1"/>
    </source>
</evidence>
<feature type="transmembrane region" description="Helical" evidence="8">
    <location>
        <begin position="158"/>
        <end position="175"/>
    </location>
</feature>
<protein>
    <submittedName>
        <fullName evidence="11">Type I secretion system ATPase</fullName>
    </submittedName>
</protein>
<dbReference type="GO" id="GO:0005886">
    <property type="term" value="C:plasma membrane"/>
    <property type="evidence" value="ECO:0007669"/>
    <property type="project" value="UniProtKB-SubCell"/>
</dbReference>
<dbReference type="GO" id="GO:0030256">
    <property type="term" value="C:type I protein secretion system complex"/>
    <property type="evidence" value="ECO:0007669"/>
    <property type="project" value="InterPro"/>
</dbReference>
<dbReference type="KEGG" id="cpc:Cpar_0837"/>
<feature type="domain" description="ABC transmembrane type-1" evidence="10">
    <location>
        <begin position="24"/>
        <end position="300"/>
    </location>
</feature>
<dbReference type="PANTHER" id="PTHR24221">
    <property type="entry name" value="ATP-BINDING CASSETTE SUB-FAMILY B"/>
    <property type="match status" value="1"/>
</dbReference>
<feature type="compositionally biased region" description="Low complexity" evidence="7">
    <location>
        <begin position="559"/>
        <end position="569"/>
    </location>
</feature>
<dbReference type="GO" id="GO:0005524">
    <property type="term" value="F:ATP binding"/>
    <property type="evidence" value="ECO:0007669"/>
    <property type="project" value="UniProtKB-KW"/>
</dbReference>
<evidence type="ECO:0000256" key="1">
    <source>
        <dbReference type="ARBA" id="ARBA00004651"/>
    </source>
</evidence>
<evidence type="ECO:0000259" key="9">
    <source>
        <dbReference type="PROSITE" id="PS50893"/>
    </source>
</evidence>
<keyword evidence="12" id="KW-1185">Reference proteome</keyword>
<reference evidence="11" key="1">
    <citation type="submission" date="2008-06" db="EMBL/GenBank/DDBJ databases">
        <title>Complete sequence of Chlorobaculum parvum NCIB 8327.</title>
        <authorList>
            <consortium name="US DOE Joint Genome Institute"/>
            <person name="Lucas S."/>
            <person name="Copeland A."/>
            <person name="Lapidus A."/>
            <person name="Glavina del Rio T."/>
            <person name="Dalin E."/>
            <person name="Tice H."/>
            <person name="Bruce D."/>
            <person name="Goodwin L."/>
            <person name="Pitluck S."/>
            <person name="Schmutz J."/>
            <person name="Larimer F."/>
            <person name="Land M."/>
            <person name="Hauser L."/>
            <person name="Kyrpides N."/>
            <person name="Mikhailova N."/>
            <person name="Zhao F."/>
            <person name="Li T."/>
            <person name="Liu Z."/>
            <person name="Overmann J."/>
            <person name="Bryant D.A."/>
            <person name="Richardson P."/>
        </authorList>
    </citation>
    <scope>NUCLEOTIDE SEQUENCE [LARGE SCALE GENOMIC DNA]</scope>
    <source>
        <strain evidence="11">NCIB 8327</strain>
    </source>
</reference>
<feature type="transmembrane region" description="Helical" evidence="8">
    <location>
        <begin position="20"/>
        <end position="37"/>
    </location>
</feature>
<feature type="domain" description="ABC transporter" evidence="9">
    <location>
        <begin position="331"/>
        <end position="566"/>
    </location>
</feature>
<dbReference type="Gene3D" id="3.40.50.300">
    <property type="entry name" value="P-loop containing nucleotide triphosphate hydrolases"/>
    <property type="match status" value="1"/>
</dbReference>
<dbReference type="PROSITE" id="PS00211">
    <property type="entry name" value="ABC_TRANSPORTER_1"/>
    <property type="match status" value="1"/>
</dbReference>
<dbReference type="GO" id="GO:0140359">
    <property type="term" value="F:ABC-type transporter activity"/>
    <property type="evidence" value="ECO:0007669"/>
    <property type="project" value="InterPro"/>
</dbReference>
<dbReference type="Pfam" id="PF00005">
    <property type="entry name" value="ABC_tran"/>
    <property type="match status" value="1"/>
</dbReference>
<dbReference type="SUPFAM" id="SSF52540">
    <property type="entry name" value="P-loop containing nucleoside triphosphate hydrolases"/>
    <property type="match status" value="1"/>
</dbReference>
<keyword evidence="6 8" id="KW-0472">Membrane</keyword>
<organism evidence="11 12">
    <name type="scientific">Chlorobaculum parvum (strain DSM 263 / NCIMB 8327)</name>
    <name type="common">Chlorobium vibrioforme subsp. thiosulfatophilum</name>
    <dbReference type="NCBI Taxonomy" id="517417"/>
    <lineage>
        <taxon>Bacteria</taxon>
        <taxon>Pseudomonadati</taxon>
        <taxon>Chlorobiota</taxon>
        <taxon>Chlorobiia</taxon>
        <taxon>Chlorobiales</taxon>
        <taxon>Chlorobiaceae</taxon>
        <taxon>Chlorobaculum</taxon>
    </lineage>
</organism>
<dbReference type="EMBL" id="CP001099">
    <property type="protein sequence ID" value="ACF11253.1"/>
    <property type="molecule type" value="Genomic_DNA"/>
</dbReference>
<dbReference type="OrthoDB" id="593815at2"/>
<dbReference type="SUPFAM" id="SSF90123">
    <property type="entry name" value="ABC transporter transmembrane region"/>
    <property type="match status" value="1"/>
</dbReference>
<proteinExistence type="predicted"/>
<dbReference type="Pfam" id="PF00664">
    <property type="entry name" value="ABC_membrane"/>
    <property type="match status" value="1"/>
</dbReference>
<evidence type="ECO:0000259" key="10">
    <source>
        <dbReference type="PROSITE" id="PS50929"/>
    </source>
</evidence>
<dbReference type="AlphaFoldDB" id="B3QMV0"/>
<dbReference type="GO" id="GO:0016887">
    <property type="term" value="F:ATP hydrolysis activity"/>
    <property type="evidence" value="ECO:0007669"/>
    <property type="project" value="InterPro"/>
</dbReference>